<reference evidence="2 3" key="1">
    <citation type="submission" date="2023-03" db="EMBL/GenBank/DDBJ databases">
        <title>Paludisphaera mucosa sp. nov. a novel planctomycete from northern fen.</title>
        <authorList>
            <person name="Ivanova A."/>
        </authorList>
    </citation>
    <scope>NUCLEOTIDE SEQUENCE [LARGE SCALE GENOMIC DNA]</scope>
    <source>
        <strain evidence="2 3">Pla2</strain>
    </source>
</reference>
<proteinExistence type="predicted"/>
<dbReference type="RefSeq" id="WP_277861230.1">
    <property type="nucleotide sequence ID" value="NZ_JARRAG010000002.1"/>
</dbReference>
<evidence type="ECO:0000313" key="3">
    <source>
        <dbReference type="Proteomes" id="UP001216907"/>
    </source>
</evidence>
<sequence>MAMGRWGLGLLGAALLAAGAVYWGPRLIQGVEEQIVVGLIHSRTGPLEVVEGPMLDAEILALEEINQAGGLLGRRLTWVVADGRSDPVVFGQEARRLIEVEKASVLFGSATAACRRAMEQSAATAKRMVFFATAYEGMEVSSDIIGTGPMPNQQAVPAVSWCLETLKAKKFFLAGISDVSSYAIHAVVRDQLKAVGGSVAGEAFVGLDGSGMDELVAAAKASGADVVISSVVGDANKAFFNQMTAAGLTAETLPVVCLRVSEDDLRRLPPEETTGHYAAWAYFQSVDDDVNRRLVERFKAKYKSDRTVSDPAASAYYAVRLWAQAVEEADSVESVEVREQLSRQSVQSGVGVFSVDHDMLHVWRPIQVGKIRKDGQFDVVWNLPKAVRPVSYPVFRSRAVWQAALARWRATGKPGIDEPAAAPPANPTSARPTPTATPPVVWGPRGAVRSSAPPAVRSAATPRPAVR</sequence>
<name>A0ABT6FBQ9_9BACT</name>
<dbReference type="PANTHER" id="PTHR47628:SF1">
    <property type="entry name" value="ALIPHATIC AMIDASE EXPRESSION-REGULATING PROTEIN"/>
    <property type="match status" value="1"/>
</dbReference>
<keyword evidence="3" id="KW-1185">Reference proteome</keyword>
<protein>
    <submittedName>
        <fullName evidence="2">Transporter substrate-binding protein</fullName>
    </submittedName>
</protein>
<dbReference type="InterPro" id="IPR028082">
    <property type="entry name" value="Peripla_BP_I"/>
</dbReference>
<comment type="caution">
    <text evidence="2">The sequence shown here is derived from an EMBL/GenBank/DDBJ whole genome shotgun (WGS) entry which is preliminary data.</text>
</comment>
<dbReference type="EMBL" id="JARRAG010000002">
    <property type="protein sequence ID" value="MDG3004879.1"/>
    <property type="molecule type" value="Genomic_DNA"/>
</dbReference>
<dbReference type="Pfam" id="PF13433">
    <property type="entry name" value="Peripla_BP_5"/>
    <property type="match status" value="1"/>
</dbReference>
<organism evidence="2 3">
    <name type="scientific">Paludisphaera mucosa</name>
    <dbReference type="NCBI Taxonomy" id="3030827"/>
    <lineage>
        <taxon>Bacteria</taxon>
        <taxon>Pseudomonadati</taxon>
        <taxon>Planctomycetota</taxon>
        <taxon>Planctomycetia</taxon>
        <taxon>Isosphaerales</taxon>
        <taxon>Isosphaeraceae</taxon>
        <taxon>Paludisphaera</taxon>
    </lineage>
</organism>
<dbReference type="SUPFAM" id="SSF53822">
    <property type="entry name" value="Periplasmic binding protein-like I"/>
    <property type="match status" value="1"/>
</dbReference>
<gene>
    <name evidence="2" type="ORF">PZE19_13920</name>
</gene>
<feature type="region of interest" description="Disordered" evidence="1">
    <location>
        <begin position="414"/>
        <end position="467"/>
    </location>
</feature>
<accession>A0ABT6FBQ9</accession>
<feature type="compositionally biased region" description="Low complexity" evidence="1">
    <location>
        <begin position="447"/>
        <end position="467"/>
    </location>
</feature>
<dbReference type="PANTHER" id="PTHR47628">
    <property type="match status" value="1"/>
</dbReference>
<evidence type="ECO:0000313" key="2">
    <source>
        <dbReference type="EMBL" id="MDG3004879.1"/>
    </source>
</evidence>
<dbReference type="Proteomes" id="UP001216907">
    <property type="component" value="Unassembled WGS sequence"/>
</dbReference>
<dbReference type="Gene3D" id="3.40.50.2300">
    <property type="match status" value="2"/>
</dbReference>
<evidence type="ECO:0000256" key="1">
    <source>
        <dbReference type="SAM" id="MobiDB-lite"/>
    </source>
</evidence>